<evidence type="ECO:0000256" key="7">
    <source>
        <dbReference type="ARBA" id="ARBA00023239"/>
    </source>
</evidence>
<proteinExistence type="inferred from homology"/>
<evidence type="ECO:0000256" key="4">
    <source>
        <dbReference type="ARBA" id="ARBA00022490"/>
    </source>
</evidence>
<sequence>MSGMSGSSSGSSTGSNVQKRVYLDYNATTPLAPEVMKAVEQSMHEAWGNPSSAHEEGARARTVINQARDDVARMIGAMPQDVLFMSGGTEANNVVLHCAVTHFRKWCLSQESPIYHHLRPHIITTKVEHDAVKLPLTHRYAIEADVTYLGVENLPEAVLESIRPSTCLITVMLANNETGIMFSVAHIGRLLAEVNKKRENEGLFKVLLHTDAAQAIGKVPVDVTDLNVDYLTIVGHKYYGPRIGALYIRGLGHKTPVYPMFYGGGQERGYRPGTENTPMIAGLGRASLLVHNNVQDYYASMKKTRNYMERQLKKVFGNQVKINCVDPCIASDPEACSIPPRGPKQQHFIFPRLPNTSSVSFYYRQVAGPDILRHCRLVQASCGAACHAHTEHQSILEASGVCSFHASRTIRLSLGRDTTMEEIDLAIQDIKQAIEKLIGRSV</sequence>
<comment type="caution">
    <text evidence="9">The sequence shown here is derived from an EMBL/GenBank/DDBJ whole genome shotgun (WGS) entry which is preliminary data.</text>
</comment>
<protein>
    <submittedName>
        <fullName evidence="9">Selenocysteine lyase-like</fullName>
    </submittedName>
</protein>
<evidence type="ECO:0000256" key="6">
    <source>
        <dbReference type="ARBA" id="ARBA00022898"/>
    </source>
</evidence>
<comment type="subunit">
    <text evidence="3">Homodimer.</text>
</comment>
<evidence type="ECO:0000256" key="2">
    <source>
        <dbReference type="ARBA" id="ARBA00009236"/>
    </source>
</evidence>
<comment type="cofactor">
    <cofactor evidence="1">
        <name>pyridoxal 5'-phosphate</name>
        <dbReference type="ChEBI" id="CHEBI:597326"/>
    </cofactor>
</comment>
<dbReference type="OrthoDB" id="10250117at2759"/>
<dbReference type="GO" id="GO:0016829">
    <property type="term" value="F:lyase activity"/>
    <property type="evidence" value="ECO:0007669"/>
    <property type="project" value="UniProtKB-KW"/>
</dbReference>
<evidence type="ECO:0000256" key="3">
    <source>
        <dbReference type="ARBA" id="ARBA00011738"/>
    </source>
</evidence>
<dbReference type="FunFam" id="3.40.640.10:FF:000083">
    <property type="entry name" value="Selenocysteine lyase"/>
    <property type="match status" value="1"/>
</dbReference>
<keyword evidence="6" id="KW-0663">Pyridoxal phosphate</keyword>
<name>A0A8J5MP96_HOMAM</name>
<dbReference type="PANTHER" id="PTHR11601">
    <property type="entry name" value="CYSTEINE DESULFURYLASE FAMILY MEMBER"/>
    <property type="match status" value="1"/>
</dbReference>
<keyword evidence="7 9" id="KW-0456">Lyase</keyword>
<dbReference type="EMBL" id="JAHLQT010034478">
    <property type="protein sequence ID" value="KAG7158630.1"/>
    <property type="molecule type" value="Genomic_DNA"/>
</dbReference>
<feature type="domain" description="Aminotransferase class V" evidence="8">
    <location>
        <begin position="21"/>
        <end position="317"/>
    </location>
</feature>
<dbReference type="InterPro" id="IPR000192">
    <property type="entry name" value="Aminotrans_V_dom"/>
</dbReference>
<organism evidence="9 10">
    <name type="scientific">Homarus americanus</name>
    <name type="common">American lobster</name>
    <dbReference type="NCBI Taxonomy" id="6706"/>
    <lineage>
        <taxon>Eukaryota</taxon>
        <taxon>Metazoa</taxon>
        <taxon>Ecdysozoa</taxon>
        <taxon>Arthropoda</taxon>
        <taxon>Crustacea</taxon>
        <taxon>Multicrustacea</taxon>
        <taxon>Malacostraca</taxon>
        <taxon>Eumalacostraca</taxon>
        <taxon>Eucarida</taxon>
        <taxon>Decapoda</taxon>
        <taxon>Pleocyemata</taxon>
        <taxon>Astacidea</taxon>
        <taxon>Nephropoidea</taxon>
        <taxon>Nephropidae</taxon>
        <taxon>Homarus</taxon>
    </lineage>
</organism>
<evidence type="ECO:0000256" key="5">
    <source>
        <dbReference type="ARBA" id="ARBA00022679"/>
    </source>
</evidence>
<evidence type="ECO:0000256" key="1">
    <source>
        <dbReference type="ARBA" id="ARBA00001933"/>
    </source>
</evidence>
<dbReference type="GO" id="GO:0016740">
    <property type="term" value="F:transferase activity"/>
    <property type="evidence" value="ECO:0007669"/>
    <property type="project" value="UniProtKB-KW"/>
</dbReference>
<comment type="similarity">
    <text evidence="2">Belongs to the class-V pyridoxal-phosphate-dependent aminotransferase family.</text>
</comment>
<keyword evidence="10" id="KW-1185">Reference proteome</keyword>
<dbReference type="Proteomes" id="UP000747542">
    <property type="component" value="Unassembled WGS sequence"/>
</dbReference>
<keyword evidence="5" id="KW-0808">Transferase</keyword>
<dbReference type="PANTHER" id="PTHR11601:SF62">
    <property type="entry name" value="SELENOCYSTEINE LYASE"/>
    <property type="match status" value="1"/>
</dbReference>
<keyword evidence="4" id="KW-0963">Cytoplasm</keyword>
<evidence type="ECO:0000259" key="8">
    <source>
        <dbReference type="Pfam" id="PF00266"/>
    </source>
</evidence>
<dbReference type="PIRSF" id="PIRSF005572">
    <property type="entry name" value="NifS"/>
    <property type="match status" value="1"/>
</dbReference>
<gene>
    <name evidence="9" type="primary">Scly-L</name>
    <name evidence="9" type="ORF">Hamer_G011287</name>
</gene>
<dbReference type="AlphaFoldDB" id="A0A8J5MP96"/>
<evidence type="ECO:0000313" key="9">
    <source>
        <dbReference type="EMBL" id="KAG7158630.1"/>
    </source>
</evidence>
<accession>A0A8J5MP96</accession>
<dbReference type="Pfam" id="PF00266">
    <property type="entry name" value="Aminotran_5"/>
    <property type="match status" value="1"/>
</dbReference>
<dbReference type="InterPro" id="IPR016454">
    <property type="entry name" value="Cysteine_dSase"/>
</dbReference>
<reference evidence="9" key="1">
    <citation type="journal article" date="2021" name="Sci. Adv.">
        <title>The American lobster genome reveals insights on longevity, neural, and immune adaptations.</title>
        <authorList>
            <person name="Polinski J.M."/>
            <person name="Zimin A.V."/>
            <person name="Clark K.F."/>
            <person name="Kohn A.B."/>
            <person name="Sadowski N."/>
            <person name="Timp W."/>
            <person name="Ptitsyn A."/>
            <person name="Khanna P."/>
            <person name="Romanova D.Y."/>
            <person name="Williams P."/>
            <person name="Greenwood S.J."/>
            <person name="Moroz L.L."/>
            <person name="Walt D.R."/>
            <person name="Bodnar A.G."/>
        </authorList>
    </citation>
    <scope>NUCLEOTIDE SEQUENCE</scope>
    <source>
        <strain evidence="9">GMGI-L3</strain>
    </source>
</reference>
<evidence type="ECO:0000313" key="10">
    <source>
        <dbReference type="Proteomes" id="UP000747542"/>
    </source>
</evidence>